<dbReference type="InterPro" id="IPR015760">
    <property type="entry name" value="TIF_IF2"/>
</dbReference>
<reference evidence="7" key="2">
    <citation type="journal article" date="2014" name="ISME J.">
        <title>Microbial stratification in low pH oxic and suboxic macroscopic growths along an acid mine drainage.</title>
        <authorList>
            <person name="Mendez-Garcia C."/>
            <person name="Mesa V."/>
            <person name="Sprenger R.R."/>
            <person name="Richter M."/>
            <person name="Diez M.S."/>
            <person name="Solano J."/>
            <person name="Bargiela R."/>
            <person name="Golyshina O.V."/>
            <person name="Manteca A."/>
            <person name="Ramos J.L."/>
            <person name="Gallego J.R."/>
            <person name="Llorente I."/>
            <person name="Martins Dos Santos V.A."/>
            <person name="Jensen O.N."/>
            <person name="Pelaez A.I."/>
            <person name="Sanchez J."/>
            <person name="Ferrer M."/>
        </authorList>
    </citation>
    <scope>NUCLEOTIDE SEQUENCE</scope>
</reference>
<dbReference type="PANTHER" id="PTHR43381">
    <property type="entry name" value="TRANSLATION INITIATION FACTOR IF-2-RELATED"/>
    <property type="match status" value="1"/>
</dbReference>
<gene>
    <name evidence="7" type="ORF">B2A_01737</name>
</gene>
<evidence type="ECO:0000259" key="6">
    <source>
        <dbReference type="Pfam" id="PF11987"/>
    </source>
</evidence>
<keyword evidence="2 7" id="KW-0396">Initiation factor</keyword>
<keyword evidence="3" id="KW-0547">Nucleotide-binding</keyword>
<proteinExistence type="inferred from homology"/>
<feature type="domain" description="Translation initiation factor IF- 2" evidence="6">
    <location>
        <begin position="1"/>
        <end position="105"/>
    </location>
</feature>
<dbReference type="GO" id="GO:0005525">
    <property type="term" value="F:GTP binding"/>
    <property type="evidence" value="ECO:0007669"/>
    <property type="project" value="UniProtKB-KW"/>
</dbReference>
<dbReference type="GO" id="GO:0005829">
    <property type="term" value="C:cytosol"/>
    <property type="evidence" value="ECO:0007669"/>
    <property type="project" value="TreeGrafter"/>
</dbReference>
<dbReference type="Gene3D" id="3.40.50.10050">
    <property type="entry name" value="Translation initiation factor IF- 2, domain 3"/>
    <property type="match status" value="1"/>
</dbReference>
<dbReference type="AlphaFoldDB" id="T1B5A0"/>
<sequence length="168" mass="18640">EDLFEQIQRGETATLNLIVKADVQGSLEAIIESLRKLERPEVKLAFIHRAVGGITENDVVLATASNATIIGFNVRPDRRARELAEANDVEIRNYEIIYKVIEDIESAMVGMLAPEYEEVVTGDAEVREVFRVPRVGAVAGCYVRNGAITRGSKVRFLRDGVVIWKGTI</sequence>
<dbReference type="SUPFAM" id="SSF52156">
    <property type="entry name" value="Initiation factor IF2/eIF5b, domain 3"/>
    <property type="match status" value="1"/>
</dbReference>
<keyword evidence="4" id="KW-0648">Protein biosynthesis</keyword>
<dbReference type="FunFam" id="3.40.50.10050:FF:000001">
    <property type="entry name" value="Translation initiation factor IF-2"/>
    <property type="match status" value="1"/>
</dbReference>
<dbReference type="InterPro" id="IPR009000">
    <property type="entry name" value="Transl_B-barrel_sf"/>
</dbReference>
<comment type="similarity">
    <text evidence="1">Belongs to the TRAFAC class translation factor GTPase superfamily. Classic translation factor GTPase family. IF-2 subfamily.</text>
</comment>
<reference evidence="7" key="1">
    <citation type="submission" date="2013-08" db="EMBL/GenBank/DDBJ databases">
        <authorList>
            <person name="Mendez C."/>
            <person name="Richter M."/>
            <person name="Ferrer M."/>
            <person name="Sanchez J."/>
        </authorList>
    </citation>
    <scope>NUCLEOTIDE SEQUENCE</scope>
</reference>
<evidence type="ECO:0000256" key="3">
    <source>
        <dbReference type="ARBA" id="ARBA00022741"/>
    </source>
</evidence>
<evidence type="ECO:0000256" key="5">
    <source>
        <dbReference type="ARBA" id="ARBA00023134"/>
    </source>
</evidence>
<protein>
    <submittedName>
        <fullName evidence="7">Translation initiation factor IF-2</fullName>
    </submittedName>
</protein>
<comment type="caution">
    <text evidence="7">The sequence shown here is derived from an EMBL/GenBank/DDBJ whole genome shotgun (WGS) entry which is preliminary data.</text>
</comment>
<dbReference type="Pfam" id="PF11987">
    <property type="entry name" value="IF-2"/>
    <property type="match status" value="1"/>
</dbReference>
<evidence type="ECO:0000313" key="7">
    <source>
        <dbReference type="EMBL" id="EQD65087.1"/>
    </source>
</evidence>
<accession>T1B5A0</accession>
<keyword evidence="5" id="KW-0342">GTP-binding</keyword>
<dbReference type="InterPro" id="IPR023115">
    <property type="entry name" value="TIF_IF2_dom3"/>
</dbReference>
<dbReference type="SUPFAM" id="SSF50447">
    <property type="entry name" value="Translation proteins"/>
    <property type="match status" value="1"/>
</dbReference>
<evidence type="ECO:0000256" key="2">
    <source>
        <dbReference type="ARBA" id="ARBA00022540"/>
    </source>
</evidence>
<dbReference type="PANTHER" id="PTHR43381:SF5">
    <property type="entry name" value="TR-TYPE G DOMAIN-CONTAINING PROTEIN"/>
    <property type="match status" value="1"/>
</dbReference>
<feature type="non-terminal residue" evidence="7">
    <location>
        <position position="1"/>
    </location>
</feature>
<dbReference type="InterPro" id="IPR036925">
    <property type="entry name" value="TIF_IF2_dom3_sf"/>
</dbReference>
<dbReference type="EMBL" id="AUZZ01001246">
    <property type="protein sequence ID" value="EQD65087.1"/>
    <property type="molecule type" value="Genomic_DNA"/>
</dbReference>
<organism evidence="7">
    <name type="scientific">mine drainage metagenome</name>
    <dbReference type="NCBI Taxonomy" id="410659"/>
    <lineage>
        <taxon>unclassified sequences</taxon>
        <taxon>metagenomes</taxon>
        <taxon>ecological metagenomes</taxon>
    </lineage>
</organism>
<evidence type="ECO:0000256" key="1">
    <source>
        <dbReference type="ARBA" id="ARBA00007733"/>
    </source>
</evidence>
<feature type="non-terminal residue" evidence="7">
    <location>
        <position position="168"/>
    </location>
</feature>
<dbReference type="Gene3D" id="2.40.30.10">
    <property type="entry name" value="Translation factors"/>
    <property type="match status" value="1"/>
</dbReference>
<name>T1B5A0_9ZZZZ</name>
<evidence type="ECO:0000256" key="4">
    <source>
        <dbReference type="ARBA" id="ARBA00022917"/>
    </source>
</evidence>
<dbReference type="GO" id="GO:0003743">
    <property type="term" value="F:translation initiation factor activity"/>
    <property type="evidence" value="ECO:0007669"/>
    <property type="project" value="UniProtKB-KW"/>
</dbReference>